<dbReference type="InterPro" id="IPR041492">
    <property type="entry name" value="HAD_2"/>
</dbReference>
<dbReference type="Pfam" id="PF13419">
    <property type="entry name" value="HAD_2"/>
    <property type="match status" value="1"/>
</dbReference>
<accession>A0ABV1ERJ3</accession>
<sequence>MRIFDFDGTLVDSNGVWVEVDNGFLARRGLTATREYSDTVGHSIFPIAAQFTRDYYHLDLTAEAIMAEWLDLARDAYARQVPLKPGARAFLEACARRGEPMALLTACVPELCQAALERHGLTGYFTRIVYVQELGVEKRDPRAFTQALELLGVESGACTMYEDSPGACRAAKAVGLTVVGVYDPFYACYEDEMRALCDRYIHSFEELL</sequence>
<dbReference type="RefSeq" id="WP_349140993.1">
    <property type="nucleotide sequence ID" value="NZ_JBBMFT010000009.1"/>
</dbReference>
<dbReference type="InterPro" id="IPR023214">
    <property type="entry name" value="HAD_sf"/>
</dbReference>
<gene>
    <name evidence="1" type="ORF">WMO45_11825</name>
</gene>
<dbReference type="Gene3D" id="1.10.150.240">
    <property type="entry name" value="Putative phosphatase, domain 2"/>
    <property type="match status" value="1"/>
</dbReference>
<dbReference type="Proteomes" id="UP001440599">
    <property type="component" value="Unassembled WGS sequence"/>
</dbReference>
<reference evidence="1 2" key="1">
    <citation type="submission" date="2024-03" db="EMBL/GenBank/DDBJ databases">
        <title>Human intestinal bacterial collection.</title>
        <authorList>
            <person name="Pauvert C."/>
            <person name="Hitch T.C.A."/>
            <person name="Clavel T."/>
        </authorList>
    </citation>
    <scope>NUCLEOTIDE SEQUENCE [LARGE SCALE GENOMIC DNA]</scope>
    <source>
        <strain evidence="1 2">CLA-AP-H34</strain>
    </source>
</reference>
<dbReference type="PANTHER" id="PTHR43434:SF3">
    <property type="entry name" value="GMP_IMP NUCLEOTIDASE YRFG"/>
    <property type="match status" value="1"/>
</dbReference>
<dbReference type="InterPro" id="IPR023198">
    <property type="entry name" value="PGP-like_dom2"/>
</dbReference>
<dbReference type="SFLD" id="SFLDG01129">
    <property type="entry name" value="C1.5:_HAD__Beta-PGM__Phosphata"/>
    <property type="match status" value="1"/>
</dbReference>
<protein>
    <submittedName>
        <fullName evidence="1">HAD family phosphatase</fullName>
    </submittedName>
</protein>
<proteinExistence type="predicted"/>
<dbReference type="InterPro" id="IPR006439">
    <property type="entry name" value="HAD-SF_hydro_IA"/>
</dbReference>
<name>A0ABV1ERJ3_9FIRM</name>
<evidence type="ECO:0000313" key="2">
    <source>
        <dbReference type="Proteomes" id="UP001440599"/>
    </source>
</evidence>
<evidence type="ECO:0000313" key="1">
    <source>
        <dbReference type="EMBL" id="MEQ2457215.1"/>
    </source>
</evidence>
<dbReference type="PANTHER" id="PTHR43434">
    <property type="entry name" value="PHOSPHOGLYCOLATE PHOSPHATASE"/>
    <property type="match status" value="1"/>
</dbReference>
<dbReference type="NCBIfam" id="TIGR01509">
    <property type="entry name" value="HAD-SF-IA-v3"/>
    <property type="match status" value="1"/>
</dbReference>
<comment type="caution">
    <text evidence="1">The sequence shown here is derived from an EMBL/GenBank/DDBJ whole genome shotgun (WGS) entry which is preliminary data.</text>
</comment>
<dbReference type="InterPro" id="IPR050155">
    <property type="entry name" value="HAD-like_hydrolase_sf"/>
</dbReference>
<dbReference type="EMBL" id="JBBMFT010000009">
    <property type="protein sequence ID" value="MEQ2457215.1"/>
    <property type="molecule type" value="Genomic_DNA"/>
</dbReference>
<dbReference type="SFLD" id="SFLDS00003">
    <property type="entry name" value="Haloacid_Dehalogenase"/>
    <property type="match status" value="1"/>
</dbReference>
<keyword evidence="2" id="KW-1185">Reference proteome</keyword>
<dbReference type="Gene3D" id="3.40.50.1000">
    <property type="entry name" value="HAD superfamily/HAD-like"/>
    <property type="match status" value="1"/>
</dbReference>
<dbReference type="CDD" id="cd07505">
    <property type="entry name" value="HAD_BPGM-like"/>
    <property type="match status" value="1"/>
</dbReference>
<dbReference type="SUPFAM" id="SSF56784">
    <property type="entry name" value="HAD-like"/>
    <property type="match status" value="1"/>
</dbReference>
<dbReference type="InterPro" id="IPR036412">
    <property type="entry name" value="HAD-like_sf"/>
</dbReference>
<organism evidence="1 2">
    <name type="scientific">Flavonifractor hominis</name>
    <dbReference type="NCBI Taxonomy" id="3133178"/>
    <lineage>
        <taxon>Bacteria</taxon>
        <taxon>Bacillati</taxon>
        <taxon>Bacillota</taxon>
        <taxon>Clostridia</taxon>
        <taxon>Eubacteriales</taxon>
        <taxon>Oscillospiraceae</taxon>
        <taxon>Flavonifractor</taxon>
    </lineage>
</organism>